<evidence type="ECO:0000313" key="14">
    <source>
        <dbReference type="Proteomes" id="UP000192247"/>
    </source>
</evidence>
<dbReference type="PANTHER" id="PTHR42985:SF40">
    <property type="entry name" value="LD47995P-RELATED"/>
    <property type="match status" value="1"/>
</dbReference>
<dbReference type="InParanoid" id="A0A1V9X215"/>
<keyword evidence="4" id="KW-1003">Cell membrane</keyword>
<dbReference type="GO" id="GO:0015293">
    <property type="term" value="F:symporter activity"/>
    <property type="evidence" value="ECO:0007669"/>
    <property type="project" value="TreeGrafter"/>
</dbReference>
<evidence type="ECO:0000256" key="11">
    <source>
        <dbReference type="RuleBase" id="RU362091"/>
    </source>
</evidence>
<evidence type="ECO:0000256" key="4">
    <source>
        <dbReference type="ARBA" id="ARBA00022475"/>
    </source>
</evidence>
<reference evidence="13 14" key="1">
    <citation type="journal article" date="2017" name="Gigascience">
        <title>Draft genome of the honey bee ectoparasitic mite, Tropilaelaps mercedesae, is shaped by the parasitic life history.</title>
        <authorList>
            <person name="Dong X."/>
            <person name="Armstrong S.D."/>
            <person name="Xia D."/>
            <person name="Makepeace B.L."/>
            <person name="Darby A.C."/>
            <person name="Kadowaki T."/>
        </authorList>
    </citation>
    <scope>NUCLEOTIDE SEQUENCE [LARGE SCALE GENOMIC DNA]</scope>
    <source>
        <strain evidence="13">Wuxi-XJTLU</strain>
    </source>
</reference>
<comment type="subcellular location">
    <subcellularLocation>
        <location evidence="1">Cell membrane</location>
        <topology evidence="1">Multi-pass membrane protein</topology>
    </subcellularLocation>
</comment>
<evidence type="ECO:0000256" key="3">
    <source>
        <dbReference type="ARBA" id="ARBA00022448"/>
    </source>
</evidence>
<keyword evidence="3" id="KW-0813">Transport</keyword>
<dbReference type="GO" id="GO:0006814">
    <property type="term" value="P:sodium ion transport"/>
    <property type="evidence" value="ECO:0007669"/>
    <property type="project" value="UniProtKB-KW"/>
</dbReference>
<proteinExistence type="inferred from homology"/>
<name>A0A1V9X215_9ACAR</name>
<evidence type="ECO:0000256" key="12">
    <source>
        <dbReference type="SAM" id="Phobius"/>
    </source>
</evidence>
<dbReference type="Gene3D" id="1.20.1730.10">
    <property type="entry name" value="Sodium/glucose cotransporter"/>
    <property type="match status" value="1"/>
</dbReference>
<accession>A0A1V9X215</accession>
<dbReference type="Pfam" id="PF00474">
    <property type="entry name" value="SSF"/>
    <property type="match status" value="1"/>
</dbReference>
<evidence type="ECO:0000256" key="7">
    <source>
        <dbReference type="ARBA" id="ARBA00023053"/>
    </source>
</evidence>
<dbReference type="GO" id="GO:0005886">
    <property type="term" value="C:plasma membrane"/>
    <property type="evidence" value="ECO:0007669"/>
    <property type="project" value="UniProtKB-SubCell"/>
</dbReference>
<feature type="transmembrane region" description="Helical" evidence="12">
    <location>
        <begin position="43"/>
        <end position="61"/>
    </location>
</feature>
<organism evidence="13 14">
    <name type="scientific">Tropilaelaps mercedesae</name>
    <dbReference type="NCBI Taxonomy" id="418985"/>
    <lineage>
        <taxon>Eukaryota</taxon>
        <taxon>Metazoa</taxon>
        <taxon>Ecdysozoa</taxon>
        <taxon>Arthropoda</taxon>
        <taxon>Chelicerata</taxon>
        <taxon>Arachnida</taxon>
        <taxon>Acari</taxon>
        <taxon>Parasitiformes</taxon>
        <taxon>Mesostigmata</taxon>
        <taxon>Gamasina</taxon>
        <taxon>Dermanyssoidea</taxon>
        <taxon>Laelapidae</taxon>
        <taxon>Tropilaelaps</taxon>
    </lineage>
</organism>
<dbReference type="OrthoDB" id="8196388at2759"/>
<keyword evidence="10" id="KW-0739">Sodium transport</keyword>
<keyword evidence="9 12" id="KW-0472">Membrane</keyword>
<comment type="similarity">
    <text evidence="2 11">Belongs to the sodium:solute symporter (SSF) (TC 2.A.21) family.</text>
</comment>
<keyword evidence="7" id="KW-0915">Sodium</keyword>
<gene>
    <name evidence="13" type="ORF">BIW11_13469</name>
</gene>
<keyword evidence="6 12" id="KW-1133">Transmembrane helix</keyword>
<keyword evidence="14" id="KW-1185">Reference proteome</keyword>
<protein>
    <submittedName>
        <fullName evidence="13">Sodium-coupled monocarboxylate transporter 1-like</fullName>
    </submittedName>
</protein>
<dbReference type="InterPro" id="IPR001734">
    <property type="entry name" value="Na/solute_symporter"/>
</dbReference>
<comment type="caution">
    <text evidence="13">The sequence shown here is derived from an EMBL/GenBank/DDBJ whole genome shotgun (WGS) entry which is preliminary data.</text>
</comment>
<evidence type="ECO:0000313" key="13">
    <source>
        <dbReference type="EMBL" id="OQR67534.1"/>
    </source>
</evidence>
<dbReference type="InterPro" id="IPR051163">
    <property type="entry name" value="Sodium:Solute_Symporter_SSF"/>
</dbReference>
<evidence type="ECO:0000256" key="5">
    <source>
        <dbReference type="ARBA" id="ARBA00022692"/>
    </source>
</evidence>
<dbReference type="PANTHER" id="PTHR42985">
    <property type="entry name" value="SODIUM-COUPLED MONOCARBOXYLATE TRANSPORTER"/>
    <property type="match status" value="1"/>
</dbReference>
<sequence>MSTAAILVWCRHVADNEIDPHLTPMPPTGEQGGIKAVVYTDTFQTFFMLGALVIVIAASLLRLDGLEIVWNIARSGNRIEFDRTADWLTDGHTLVGLFIGSFFTNLASYATNQMMIVRYMTVNTIDKARWLVRGITDALTNAHARRTPMRRKWNFTREMSLVADVNGQTTSEA</sequence>
<dbReference type="AlphaFoldDB" id="A0A1V9X215"/>
<evidence type="ECO:0000256" key="9">
    <source>
        <dbReference type="ARBA" id="ARBA00023136"/>
    </source>
</evidence>
<evidence type="ECO:0000256" key="6">
    <source>
        <dbReference type="ARBA" id="ARBA00022989"/>
    </source>
</evidence>
<evidence type="ECO:0000256" key="8">
    <source>
        <dbReference type="ARBA" id="ARBA00023065"/>
    </source>
</evidence>
<evidence type="ECO:0000256" key="10">
    <source>
        <dbReference type="ARBA" id="ARBA00023201"/>
    </source>
</evidence>
<dbReference type="Proteomes" id="UP000192247">
    <property type="component" value="Unassembled WGS sequence"/>
</dbReference>
<evidence type="ECO:0000256" key="1">
    <source>
        <dbReference type="ARBA" id="ARBA00004651"/>
    </source>
</evidence>
<dbReference type="InterPro" id="IPR038377">
    <property type="entry name" value="Na/Glc_symporter_sf"/>
</dbReference>
<evidence type="ECO:0000256" key="2">
    <source>
        <dbReference type="ARBA" id="ARBA00006434"/>
    </source>
</evidence>
<keyword evidence="8" id="KW-0406">Ion transport</keyword>
<keyword evidence="5 12" id="KW-0812">Transmembrane</keyword>
<dbReference type="STRING" id="418985.A0A1V9X215"/>
<dbReference type="EMBL" id="MNPL01028465">
    <property type="protein sequence ID" value="OQR67534.1"/>
    <property type="molecule type" value="Genomic_DNA"/>
</dbReference>
<feature type="transmembrane region" description="Helical" evidence="12">
    <location>
        <begin position="91"/>
        <end position="110"/>
    </location>
</feature>